<feature type="compositionally biased region" description="Low complexity" evidence="6">
    <location>
        <begin position="151"/>
        <end position="170"/>
    </location>
</feature>
<dbReference type="Proteomes" id="UP001190700">
    <property type="component" value="Unassembled WGS sequence"/>
</dbReference>
<dbReference type="InterPro" id="IPR006677">
    <property type="entry name" value="tRNA_intron_Endonuc_cat-like"/>
</dbReference>
<gene>
    <name evidence="10" type="ORF">CYMTET_26715</name>
</gene>
<dbReference type="PANTHER" id="PTHR13070:SF0">
    <property type="entry name" value="TRNA-SPLICING ENDONUCLEASE SUBUNIT SEN34"/>
    <property type="match status" value="1"/>
</dbReference>
<evidence type="ECO:0000256" key="4">
    <source>
        <dbReference type="ARBA" id="ARBA00023239"/>
    </source>
</evidence>
<evidence type="ECO:0000313" key="11">
    <source>
        <dbReference type="Proteomes" id="UP001190700"/>
    </source>
</evidence>
<dbReference type="SUPFAM" id="SSF53032">
    <property type="entry name" value="tRNA-intron endonuclease catalytic domain-like"/>
    <property type="match status" value="1"/>
</dbReference>
<dbReference type="InterPro" id="IPR011856">
    <property type="entry name" value="tRNA_endonuc-like_dom_sf"/>
</dbReference>
<evidence type="ECO:0000256" key="2">
    <source>
        <dbReference type="ARBA" id="ARBA00012573"/>
    </source>
</evidence>
<keyword evidence="11" id="KW-1185">Reference proteome</keyword>
<evidence type="ECO:0000256" key="3">
    <source>
        <dbReference type="ARBA" id="ARBA00022694"/>
    </source>
</evidence>
<feature type="signal peptide" evidence="7">
    <location>
        <begin position="1"/>
        <end position="27"/>
    </location>
</feature>
<dbReference type="InterPro" id="IPR059049">
    <property type="entry name" value="TSEN34_N"/>
</dbReference>
<evidence type="ECO:0000256" key="6">
    <source>
        <dbReference type="SAM" id="MobiDB-lite"/>
    </source>
</evidence>
<dbReference type="EC" id="4.6.1.16" evidence="2"/>
<feature type="chain" id="PRO_5041903752" description="tRNA-intron lyase" evidence="7">
    <location>
        <begin position="28"/>
        <end position="362"/>
    </location>
</feature>
<dbReference type="CDD" id="cd22363">
    <property type="entry name" value="tRNA-intron_lyase_C"/>
    <property type="match status" value="1"/>
</dbReference>
<dbReference type="PANTHER" id="PTHR13070">
    <property type="entry name" value="TRNA-SPLICING ENDONUCLEASE SUBUNIT SEN34-RELATED"/>
    <property type="match status" value="1"/>
</dbReference>
<dbReference type="EMBL" id="LGRX02014472">
    <property type="protein sequence ID" value="KAK3264554.1"/>
    <property type="molecule type" value="Genomic_DNA"/>
</dbReference>
<dbReference type="Pfam" id="PF01974">
    <property type="entry name" value="tRNA_int_endo"/>
    <property type="match status" value="1"/>
</dbReference>
<feature type="domain" description="tRNA intron endonuclease catalytic" evidence="8">
    <location>
        <begin position="255"/>
        <end position="334"/>
    </location>
</feature>
<dbReference type="InterPro" id="IPR006676">
    <property type="entry name" value="tRNA_splic"/>
</dbReference>
<dbReference type="Gene3D" id="3.40.1350.10">
    <property type="match status" value="1"/>
</dbReference>
<evidence type="ECO:0000256" key="1">
    <source>
        <dbReference type="ARBA" id="ARBA00008078"/>
    </source>
</evidence>
<feature type="domain" description="TSEN34 N-terminal" evidence="9">
    <location>
        <begin position="66"/>
        <end position="132"/>
    </location>
</feature>
<keyword evidence="7" id="KW-0732">Signal</keyword>
<evidence type="ECO:0000313" key="10">
    <source>
        <dbReference type="EMBL" id="KAK3264554.1"/>
    </source>
</evidence>
<comment type="similarity">
    <text evidence="1">Belongs to the tRNA-intron endonuclease family.</text>
</comment>
<organism evidence="10 11">
    <name type="scientific">Cymbomonas tetramitiformis</name>
    <dbReference type="NCBI Taxonomy" id="36881"/>
    <lineage>
        <taxon>Eukaryota</taxon>
        <taxon>Viridiplantae</taxon>
        <taxon>Chlorophyta</taxon>
        <taxon>Pyramimonadophyceae</taxon>
        <taxon>Pyramimonadales</taxon>
        <taxon>Pyramimonadaceae</taxon>
        <taxon>Cymbomonas</taxon>
    </lineage>
</organism>
<evidence type="ECO:0000259" key="8">
    <source>
        <dbReference type="Pfam" id="PF01974"/>
    </source>
</evidence>
<dbReference type="InterPro" id="IPR036167">
    <property type="entry name" value="tRNA_intron_Endo_cat-like_sf"/>
</dbReference>
<name>A0AAE0FR87_9CHLO</name>
<evidence type="ECO:0000256" key="7">
    <source>
        <dbReference type="SAM" id="SignalP"/>
    </source>
</evidence>
<dbReference type="GO" id="GO:0000379">
    <property type="term" value="P:tRNA-type intron splice site recognition and cleavage"/>
    <property type="evidence" value="ECO:0007669"/>
    <property type="project" value="TreeGrafter"/>
</dbReference>
<dbReference type="Pfam" id="PF26577">
    <property type="entry name" value="TSEN34_N"/>
    <property type="match status" value="1"/>
</dbReference>
<dbReference type="GO" id="GO:0000213">
    <property type="term" value="F:tRNA-intron lyase activity"/>
    <property type="evidence" value="ECO:0007669"/>
    <property type="project" value="UniProtKB-EC"/>
</dbReference>
<dbReference type="NCBIfam" id="TIGR00324">
    <property type="entry name" value="endA"/>
    <property type="match status" value="1"/>
</dbReference>
<sequence>MGGPEVLSARCLTTLVLLWQFISDLSASSFRFVFEEGPQDALHQQVALVMDGTSELELESSSIPDVHISGGVGYLWDADGVRLLRLKHRLVGSMVGSLPGFVQQDLVRGLPLRLSKEEVSLAVSQGWVRLLKEKYDHSSVTPVVEGPTETASSAPGVAASPPAASEAGAPAGKKVYYKAPKKKKKKFERNCSAEASSAEGSSASANPTCPIEKAVSAHTITLKVAAGSPKGSHSAIPFDLSSGEWEGSLNRDEQRRSLVFSDLHRRGYTMTGGTKFGADFLAYPGDPTAYHAQFAVRVCTPDATLNPWALTAAVRTEHTARKHLLLAYIAEETDTSRNGEVQYISVAPDVLQSSNKRRFAEA</sequence>
<protein>
    <recommendedName>
        <fullName evidence="2">tRNA-intron lyase</fullName>
        <ecNumber evidence="2">4.6.1.16</ecNumber>
    </recommendedName>
</protein>
<dbReference type="GO" id="GO:0003676">
    <property type="term" value="F:nucleic acid binding"/>
    <property type="evidence" value="ECO:0007669"/>
    <property type="project" value="InterPro"/>
</dbReference>
<accession>A0AAE0FR87</accession>
<proteinExistence type="inferred from homology"/>
<keyword evidence="3" id="KW-0819">tRNA processing</keyword>
<dbReference type="AlphaFoldDB" id="A0AAE0FR87"/>
<keyword evidence="4" id="KW-0456">Lyase</keyword>
<reference evidence="10 11" key="1">
    <citation type="journal article" date="2015" name="Genome Biol. Evol.">
        <title>Comparative Genomics of a Bacterivorous Green Alga Reveals Evolutionary Causalities and Consequences of Phago-Mixotrophic Mode of Nutrition.</title>
        <authorList>
            <person name="Burns J.A."/>
            <person name="Paasch A."/>
            <person name="Narechania A."/>
            <person name="Kim E."/>
        </authorList>
    </citation>
    <scope>NUCLEOTIDE SEQUENCE [LARGE SCALE GENOMIC DNA]</scope>
    <source>
        <strain evidence="10 11">PLY_AMNH</strain>
    </source>
</reference>
<comment type="caution">
    <text evidence="10">The sequence shown here is derived from an EMBL/GenBank/DDBJ whole genome shotgun (WGS) entry which is preliminary data.</text>
</comment>
<feature type="region of interest" description="Disordered" evidence="6">
    <location>
        <begin position="139"/>
        <end position="170"/>
    </location>
</feature>
<dbReference type="GO" id="GO:0005634">
    <property type="term" value="C:nucleus"/>
    <property type="evidence" value="ECO:0007669"/>
    <property type="project" value="UniProtKB-ARBA"/>
</dbReference>
<evidence type="ECO:0000259" key="9">
    <source>
        <dbReference type="Pfam" id="PF26577"/>
    </source>
</evidence>
<evidence type="ECO:0000256" key="5">
    <source>
        <dbReference type="ARBA" id="ARBA00034031"/>
    </source>
</evidence>
<comment type="catalytic activity">
    <reaction evidence="5">
        <text>pretRNA = a 3'-half-tRNA molecule with a 5'-OH end + a 5'-half-tRNA molecule with a 2',3'-cyclic phosphate end + an intron with a 2',3'-cyclic phosphate and a 5'-hydroxyl terminus.</text>
        <dbReference type="EC" id="4.6.1.16"/>
    </reaction>
</comment>